<accession>A0ABT8I1Y4</accession>
<evidence type="ECO:0000313" key="3">
    <source>
        <dbReference type="Proteomes" id="UP001172721"/>
    </source>
</evidence>
<name>A0ABT8I1Y4_9BACL</name>
<gene>
    <name evidence="2" type="ORF">QYB97_21060</name>
</gene>
<comment type="caution">
    <text evidence="2">The sequence shown here is derived from an EMBL/GenBank/DDBJ whole genome shotgun (WGS) entry which is preliminary data.</text>
</comment>
<sequence>MAQLYTKVLGTVFILLAIAGFIFPMEGLFHLTAIHNLVHLASGIVAILTSGTKKMAVIYLKIAGFVYLLVGILGLFTPKFAGIHFMPADNVLHFLIALSSLAAGYVMQPSKSADTTVSQ</sequence>
<evidence type="ECO:0000256" key="1">
    <source>
        <dbReference type="SAM" id="Phobius"/>
    </source>
</evidence>
<protein>
    <submittedName>
        <fullName evidence="2">DUF4383 domain-containing protein</fullName>
    </submittedName>
</protein>
<keyword evidence="1" id="KW-0812">Transmembrane</keyword>
<keyword evidence="3" id="KW-1185">Reference proteome</keyword>
<dbReference type="RefSeq" id="WP_301167999.1">
    <property type="nucleotide sequence ID" value="NZ_JAUHTR010000016.1"/>
</dbReference>
<feature type="transmembrane region" description="Helical" evidence="1">
    <location>
        <begin position="90"/>
        <end position="107"/>
    </location>
</feature>
<keyword evidence="1" id="KW-1133">Transmembrane helix</keyword>
<reference evidence="2" key="1">
    <citation type="submission" date="2023-07" db="EMBL/GenBank/DDBJ databases">
        <title>Fictibacillus sp. isolated from freshwater pond.</title>
        <authorList>
            <person name="Kirdat K."/>
            <person name="Bhat A."/>
            <person name="Mourya A."/>
            <person name="Yadav A."/>
        </authorList>
    </citation>
    <scope>NUCLEOTIDE SEQUENCE</scope>
    <source>
        <strain evidence="2">NE201</strain>
    </source>
</reference>
<proteinExistence type="predicted"/>
<organism evidence="2 3">
    <name type="scientific">Fictibacillus fluitans</name>
    <dbReference type="NCBI Taxonomy" id="3058422"/>
    <lineage>
        <taxon>Bacteria</taxon>
        <taxon>Bacillati</taxon>
        <taxon>Bacillota</taxon>
        <taxon>Bacilli</taxon>
        <taxon>Bacillales</taxon>
        <taxon>Fictibacillaceae</taxon>
        <taxon>Fictibacillus</taxon>
    </lineage>
</organism>
<feature type="transmembrane region" description="Helical" evidence="1">
    <location>
        <begin position="56"/>
        <end position="78"/>
    </location>
</feature>
<evidence type="ECO:0000313" key="2">
    <source>
        <dbReference type="EMBL" id="MDN4526986.1"/>
    </source>
</evidence>
<dbReference type="Proteomes" id="UP001172721">
    <property type="component" value="Unassembled WGS sequence"/>
</dbReference>
<dbReference type="EMBL" id="JAUHTR010000016">
    <property type="protein sequence ID" value="MDN4526986.1"/>
    <property type="molecule type" value="Genomic_DNA"/>
</dbReference>
<keyword evidence="1" id="KW-0472">Membrane</keyword>
<dbReference type="Pfam" id="PF14325">
    <property type="entry name" value="DUF4383"/>
    <property type="match status" value="1"/>
</dbReference>